<dbReference type="InterPro" id="IPR017520">
    <property type="entry name" value="CHP03086"/>
</dbReference>
<dbReference type="InterPro" id="IPR024344">
    <property type="entry name" value="MDMPI_metal-binding"/>
</dbReference>
<organism evidence="2">
    <name type="scientific">freshwater metagenome</name>
    <dbReference type="NCBI Taxonomy" id="449393"/>
    <lineage>
        <taxon>unclassified sequences</taxon>
        <taxon>metagenomes</taxon>
        <taxon>ecological metagenomes</taxon>
    </lineage>
</organism>
<name>A0A6J6SQ36_9ZZZZ</name>
<sequence>MTALLDDGVELLDRSLAYTRVALAAVRPATLTRRTPCARWDLGTLLAHMDDALDAFLEAAGGSVRTSTSPGGPGVGAVDSLQRKACALLGTWSGARSPHEAVVVGGAPVAPGLLVVAAALEITVHGWDVATALGLDHPVPPALAAALLPVARATADAQHFAEPLPVPRGAPDDVRLLAALGRRAAAG</sequence>
<reference evidence="2" key="1">
    <citation type="submission" date="2020-05" db="EMBL/GenBank/DDBJ databases">
        <authorList>
            <person name="Chiriac C."/>
            <person name="Salcher M."/>
            <person name="Ghai R."/>
            <person name="Kavagutti S V."/>
        </authorList>
    </citation>
    <scope>NUCLEOTIDE SEQUENCE</scope>
</reference>
<dbReference type="SUPFAM" id="SSF109854">
    <property type="entry name" value="DinB/YfiT-like putative metalloenzymes"/>
    <property type="match status" value="1"/>
</dbReference>
<evidence type="ECO:0000313" key="2">
    <source>
        <dbReference type="EMBL" id="CAB4736289.1"/>
    </source>
</evidence>
<dbReference type="Gene3D" id="1.20.120.450">
    <property type="entry name" value="dinb family like domain"/>
    <property type="match status" value="1"/>
</dbReference>
<dbReference type="EMBL" id="CAEZYQ010000005">
    <property type="protein sequence ID" value="CAB4736289.1"/>
    <property type="molecule type" value="Genomic_DNA"/>
</dbReference>
<protein>
    <submittedName>
        <fullName evidence="2">Unannotated protein</fullName>
    </submittedName>
</protein>
<proteinExistence type="predicted"/>
<dbReference type="AlphaFoldDB" id="A0A6J6SQ36"/>
<dbReference type="Pfam" id="PF11716">
    <property type="entry name" value="MDMPI_N"/>
    <property type="match status" value="1"/>
</dbReference>
<evidence type="ECO:0000259" key="1">
    <source>
        <dbReference type="Pfam" id="PF11716"/>
    </source>
</evidence>
<dbReference type="NCBIfam" id="TIGR03083">
    <property type="entry name" value="maleylpyruvate isomerase family mycothiol-dependent enzyme"/>
    <property type="match status" value="1"/>
</dbReference>
<dbReference type="NCBIfam" id="TIGR03086">
    <property type="entry name" value="TIGR03086 family metal-binding protein"/>
    <property type="match status" value="1"/>
</dbReference>
<dbReference type="GO" id="GO:0046872">
    <property type="term" value="F:metal ion binding"/>
    <property type="evidence" value="ECO:0007669"/>
    <property type="project" value="InterPro"/>
</dbReference>
<gene>
    <name evidence="2" type="ORF">UFOPK2761_00932</name>
</gene>
<feature type="domain" description="Mycothiol-dependent maleylpyruvate isomerase metal-binding" evidence="1">
    <location>
        <begin position="16"/>
        <end position="130"/>
    </location>
</feature>
<dbReference type="InterPro" id="IPR034660">
    <property type="entry name" value="DinB/YfiT-like"/>
</dbReference>
<accession>A0A6J6SQ36</accession>
<dbReference type="InterPro" id="IPR017517">
    <property type="entry name" value="Maleyloyr_isom"/>
</dbReference>